<dbReference type="AlphaFoldDB" id="A0A841GWA3"/>
<reference evidence="16 17" key="1">
    <citation type="submission" date="2020-08" db="EMBL/GenBank/DDBJ databases">
        <title>Genomic Encyclopedia of Type Strains, Phase IV (KMG-IV): sequencing the most valuable type-strain genomes for metagenomic binning, comparative biology and taxonomic classification.</title>
        <authorList>
            <person name="Goeker M."/>
        </authorList>
    </citation>
    <scope>NUCLEOTIDE SEQUENCE [LARGE SCALE GENOMIC DNA]</scope>
    <source>
        <strain evidence="16 17">DSM 29007</strain>
    </source>
</reference>
<sequence length="331" mass="35337">MIPSNAPRARLVSTGRFSPPRVVTNAEMETLVDTNDEWIRSRTGIRERRIADKDTGAADMAAGAARIAMERAGITAMDLDMILLSTATPDRLLPSTACDVQALLGARNAAAYDYATACSGFLYGLSMAEAHIASGQAETVLVCATEKMSSIVDWTDRTTCVLFGDGAGAAVVRKADDERGILSTYMKSDGTLADLLYRPGGGARFPLDISVLDERSHFVKMAGPEVFKSAVRAMCEAAETALQRAGVTADEIDLMVPHQANIRIIESTAKYAKMPMEKVFVNVDRYGNMSSASIPVALDEAIEQGRAGPGSLVLMVAFGAGFTWASNVVRL</sequence>
<comment type="catalytic activity">
    <reaction evidence="12">
        <text>malonyl-[ACP] + acetyl-CoA + H(+) = 3-oxobutanoyl-[ACP] + CO2 + CoA</text>
        <dbReference type="Rhea" id="RHEA:12080"/>
        <dbReference type="Rhea" id="RHEA-COMP:9623"/>
        <dbReference type="Rhea" id="RHEA-COMP:9625"/>
        <dbReference type="ChEBI" id="CHEBI:15378"/>
        <dbReference type="ChEBI" id="CHEBI:16526"/>
        <dbReference type="ChEBI" id="CHEBI:57287"/>
        <dbReference type="ChEBI" id="CHEBI:57288"/>
        <dbReference type="ChEBI" id="CHEBI:78449"/>
        <dbReference type="ChEBI" id="CHEBI:78450"/>
        <dbReference type="EC" id="2.3.1.180"/>
    </reaction>
    <physiologicalReaction direction="left-to-right" evidence="12">
        <dbReference type="Rhea" id="RHEA:12081"/>
    </physiologicalReaction>
</comment>
<gene>
    <name evidence="13" type="primary">fabH</name>
    <name evidence="16" type="ORF">HNQ61_001500</name>
</gene>
<dbReference type="PANTHER" id="PTHR34069">
    <property type="entry name" value="3-OXOACYL-[ACYL-CARRIER-PROTEIN] SYNTHASE 3"/>
    <property type="match status" value="1"/>
</dbReference>
<feature type="active site" evidence="13">
    <location>
        <position position="288"/>
    </location>
</feature>
<evidence type="ECO:0000256" key="11">
    <source>
        <dbReference type="ARBA" id="ARBA00023315"/>
    </source>
</evidence>
<accession>A0A841GWA3</accession>
<dbReference type="PANTHER" id="PTHR34069:SF2">
    <property type="entry name" value="BETA-KETOACYL-[ACYL-CARRIER-PROTEIN] SYNTHASE III"/>
    <property type="match status" value="1"/>
</dbReference>
<dbReference type="GO" id="GO:0006633">
    <property type="term" value="P:fatty acid biosynthetic process"/>
    <property type="evidence" value="ECO:0007669"/>
    <property type="project" value="UniProtKB-UniRule"/>
</dbReference>
<dbReference type="Proteomes" id="UP000582837">
    <property type="component" value="Unassembled WGS sequence"/>
</dbReference>
<dbReference type="NCBIfam" id="TIGR00747">
    <property type="entry name" value="fabH"/>
    <property type="match status" value="1"/>
</dbReference>
<evidence type="ECO:0000256" key="10">
    <source>
        <dbReference type="ARBA" id="ARBA00023268"/>
    </source>
</evidence>
<keyword evidence="6 13" id="KW-0808">Transferase</keyword>
<dbReference type="Pfam" id="PF08545">
    <property type="entry name" value="ACP_syn_III"/>
    <property type="match status" value="1"/>
</dbReference>
<evidence type="ECO:0000256" key="13">
    <source>
        <dbReference type="HAMAP-Rule" id="MF_01815"/>
    </source>
</evidence>
<feature type="active site" evidence="13">
    <location>
        <position position="118"/>
    </location>
</feature>
<dbReference type="GO" id="GO:0004315">
    <property type="term" value="F:3-oxoacyl-[acyl-carrier-protein] synthase activity"/>
    <property type="evidence" value="ECO:0007669"/>
    <property type="project" value="InterPro"/>
</dbReference>
<keyword evidence="7 13" id="KW-0276">Fatty acid metabolism</keyword>
<evidence type="ECO:0000259" key="15">
    <source>
        <dbReference type="Pfam" id="PF08545"/>
    </source>
</evidence>
<comment type="caution">
    <text evidence="16">The sequence shown here is derived from an EMBL/GenBank/DDBJ whole genome shotgun (WGS) entry which is preliminary data.</text>
</comment>
<keyword evidence="9 13" id="KW-0275">Fatty acid biosynthesis</keyword>
<dbReference type="GO" id="GO:0044550">
    <property type="term" value="P:secondary metabolite biosynthetic process"/>
    <property type="evidence" value="ECO:0007669"/>
    <property type="project" value="TreeGrafter"/>
</dbReference>
<dbReference type="CDD" id="cd00830">
    <property type="entry name" value="KAS_III"/>
    <property type="match status" value="1"/>
</dbReference>
<comment type="subcellular location">
    <subcellularLocation>
        <location evidence="13">Cytoplasm</location>
    </subcellularLocation>
</comment>
<organism evidence="16 17">
    <name type="scientific">Longimicrobium terrae</name>
    <dbReference type="NCBI Taxonomy" id="1639882"/>
    <lineage>
        <taxon>Bacteria</taxon>
        <taxon>Pseudomonadati</taxon>
        <taxon>Gemmatimonadota</taxon>
        <taxon>Longimicrobiia</taxon>
        <taxon>Longimicrobiales</taxon>
        <taxon>Longimicrobiaceae</taxon>
        <taxon>Longimicrobium</taxon>
    </lineage>
</organism>
<feature type="domain" description="Beta-ketoacyl-[acyl-carrier-protein] synthase III C-terminal" evidence="14">
    <location>
        <begin position="242"/>
        <end position="330"/>
    </location>
</feature>
<proteinExistence type="inferred from homology"/>
<protein>
    <recommendedName>
        <fullName evidence="3 13">Beta-ketoacyl-[acyl-carrier-protein] synthase III</fullName>
        <shortName evidence="13">Beta-ketoacyl-ACP synthase III</shortName>
        <shortName evidence="13">KAS III</shortName>
        <ecNumber evidence="3 13">2.3.1.180</ecNumber>
    </recommendedName>
    <alternativeName>
        <fullName evidence="13">3-oxoacyl-[acyl-carrier-protein] synthase 3</fullName>
    </alternativeName>
    <alternativeName>
        <fullName evidence="13">3-oxoacyl-[acyl-carrier-protein] synthase III</fullName>
    </alternativeName>
</protein>
<dbReference type="EC" id="2.3.1.180" evidence="3 13"/>
<feature type="domain" description="Beta-ketoacyl-[acyl-carrier-protein] synthase III N-terminal" evidence="15">
    <location>
        <begin position="112"/>
        <end position="190"/>
    </location>
</feature>
<dbReference type="GO" id="GO:0005737">
    <property type="term" value="C:cytoplasm"/>
    <property type="evidence" value="ECO:0007669"/>
    <property type="project" value="UniProtKB-SubCell"/>
</dbReference>
<evidence type="ECO:0000256" key="6">
    <source>
        <dbReference type="ARBA" id="ARBA00022679"/>
    </source>
</evidence>
<evidence type="ECO:0000256" key="3">
    <source>
        <dbReference type="ARBA" id="ARBA00012333"/>
    </source>
</evidence>
<keyword evidence="17" id="KW-1185">Reference proteome</keyword>
<keyword evidence="11 13" id="KW-0012">Acyltransferase</keyword>
<comment type="similarity">
    <text evidence="2 13">Belongs to the thiolase-like superfamily. FabH family.</text>
</comment>
<keyword evidence="8 13" id="KW-0443">Lipid metabolism</keyword>
<evidence type="ECO:0000259" key="14">
    <source>
        <dbReference type="Pfam" id="PF08541"/>
    </source>
</evidence>
<keyword evidence="10 13" id="KW-0511">Multifunctional enzyme</keyword>
<evidence type="ECO:0000313" key="16">
    <source>
        <dbReference type="EMBL" id="MBB6069883.1"/>
    </source>
</evidence>
<feature type="active site" evidence="13">
    <location>
        <position position="258"/>
    </location>
</feature>
<comment type="subunit">
    <text evidence="13">Homodimer.</text>
</comment>
<comment type="function">
    <text evidence="13">Catalyzes the condensation reaction of fatty acid synthesis by the addition to an acyl acceptor of two carbons from malonyl-ACP. Catalyzes the first condensation reaction which initiates fatty acid synthesis and may therefore play a role in governing the total rate of fatty acid production. Possesses both acetoacetyl-ACP synthase and acetyl transacylase activities. Its substrate specificity determines the biosynthesis of branched-chain and/or straight-chain of fatty acids.</text>
</comment>
<evidence type="ECO:0000256" key="12">
    <source>
        <dbReference type="ARBA" id="ARBA00051096"/>
    </source>
</evidence>
<dbReference type="InterPro" id="IPR013747">
    <property type="entry name" value="ACP_syn_III_C"/>
</dbReference>
<keyword evidence="4 13" id="KW-0963">Cytoplasm</keyword>
<dbReference type="Gene3D" id="3.40.47.10">
    <property type="match status" value="1"/>
</dbReference>
<evidence type="ECO:0000256" key="4">
    <source>
        <dbReference type="ARBA" id="ARBA00022490"/>
    </source>
</evidence>
<evidence type="ECO:0000313" key="17">
    <source>
        <dbReference type="Proteomes" id="UP000582837"/>
    </source>
</evidence>
<dbReference type="InterPro" id="IPR016039">
    <property type="entry name" value="Thiolase-like"/>
</dbReference>
<evidence type="ECO:0000256" key="2">
    <source>
        <dbReference type="ARBA" id="ARBA00008642"/>
    </source>
</evidence>
<dbReference type="GO" id="GO:0033818">
    <property type="term" value="F:beta-ketoacyl-acyl-carrier-protein synthase III activity"/>
    <property type="evidence" value="ECO:0007669"/>
    <property type="project" value="UniProtKB-UniRule"/>
</dbReference>
<dbReference type="FunFam" id="3.40.47.10:FF:000004">
    <property type="entry name" value="3-oxoacyl-[acyl-carrier-protein] synthase 3"/>
    <property type="match status" value="1"/>
</dbReference>
<keyword evidence="5 13" id="KW-0444">Lipid biosynthesis</keyword>
<comment type="pathway">
    <text evidence="1 13">Lipid metabolism; fatty acid biosynthesis.</text>
</comment>
<evidence type="ECO:0000256" key="1">
    <source>
        <dbReference type="ARBA" id="ARBA00005194"/>
    </source>
</evidence>
<comment type="domain">
    <text evidence="13">The last Arg residue of the ACP-binding site is essential for the weak association between ACP/AcpP and FabH.</text>
</comment>
<dbReference type="EMBL" id="JACHIA010000003">
    <property type="protein sequence ID" value="MBB6069883.1"/>
    <property type="molecule type" value="Genomic_DNA"/>
</dbReference>
<evidence type="ECO:0000256" key="5">
    <source>
        <dbReference type="ARBA" id="ARBA00022516"/>
    </source>
</evidence>
<evidence type="ECO:0000256" key="7">
    <source>
        <dbReference type="ARBA" id="ARBA00022832"/>
    </source>
</evidence>
<dbReference type="RefSeq" id="WP_170039401.1">
    <property type="nucleotide sequence ID" value="NZ_JABDTL010000002.1"/>
</dbReference>
<evidence type="ECO:0000256" key="8">
    <source>
        <dbReference type="ARBA" id="ARBA00023098"/>
    </source>
</evidence>
<dbReference type="InterPro" id="IPR013751">
    <property type="entry name" value="ACP_syn_III_N"/>
</dbReference>
<dbReference type="SUPFAM" id="SSF53901">
    <property type="entry name" value="Thiolase-like"/>
    <property type="match status" value="1"/>
</dbReference>
<dbReference type="Pfam" id="PF08541">
    <property type="entry name" value="ACP_syn_III_C"/>
    <property type="match status" value="1"/>
</dbReference>
<evidence type="ECO:0000256" key="9">
    <source>
        <dbReference type="ARBA" id="ARBA00023160"/>
    </source>
</evidence>
<name>A0A841GWA3_9BACT</name>
<dbReference type="UniPathway" id="UPA00094"/>
<dbReference type="InterPro" id="IPR004655">
    <property type="entry name" value="FabH"/>
</dbReference>
<dbReference type="NCBIfam" id="NF006829">
    <property type="entry name" value="PRK09352.1"/>
    <property type="match status" value="1"/>
</dbReference>
<dbReference type="HAMAP" id="MF_01815">
    <property type="entry name" value="FabH"/>
    <property type="match status" value="1"/>
</dbReference>
<feature type="region of interest" description="ACP-binding" evidence="13">
    <location>
        <begin position="259"/>
        <end position="263"/>
    </location>
</feature>